<dbReference type="SUPFAM" id="SSF52540">
    <property type="entry name" value="P-loop containing nucleoside triphosphate hydrolases"/>
    <property type="match status" value="1"/>
</dbReference>
<dbReference type="RefSeq" id="WP_085936239.1">
    <property type="nucleotide sequence ID" value="NZ_FUWJ01000007.1"/>
</dbReference>
<evidence type="ECO:0000313" key="2">
    <source>
        <dbReference type="Proteomes" id="UP000190092"/>
    </source>
</evidence>
<dbReference type="Pfam" id="PF13469">
    <property type="entry name" value="Sulfotransfer_3"/>
    <property type="match status" value="1"/>
</dbReference>
<dbReference type="Proteomes" id="UP000190092">
    <property type="component" value="Unassembled WGS sequence"/>
</dbReference>
<organism evidence="1 2">
    <name type="scientific">Enhydrobacter aerosaccus</name>
    <dbReference type="NCBI Taxonomy" id="225324"/>
    <lineage>
        <taxon>Bacteria</taxon>
        <taxon>Pseudomonadati</taxon>
        <taxon>Pseudomonadota</taxon>
        <taxon>Alphaproteobacteria</taxon>
        <taxon>Hyphomicrobiales</taxon>
        <taxon>Enhydrobacter</taxon>
    </lineage>
</organism>
<dbReference type="AlphaFoldDB" id="A0A1T4SD32"/>
<sequence>MIFLIGTQKSGTTWLRNCFSHVCTVPLQQELYFVELYEHISQHIHTYGHLGEEETLEAIRRVSASSWRSLLDCVKPGTEFDKSAYPCATAHAPIRNDLHPYAVRRAKEVFPDARTVVIVRDPRAVYSSLVEYLNGFQSGWGQKIDPVEFGQTWQLQNTIWLNDRPSIYVRYEDLKKDFVNSLSRIFVACDLVYPQGTLAKITEEEYKIDVGRARQPEIYRLGRVDDFKVRVAPSVIKQIETAAENLMSFLGYRPVGT</sequence>
<keyword evidence="1" id="KW-0808">Transferase</keyword>
<dbReference type="EMBL" id="FUWJ01000007">
    <property type="protein sequence ID" value="SKA26046.1"/>
    <property type="molecule type" value="Genomic_DNA"/>
</dbReference>
<dbReference type="GO" id="GO:0016740">
    <property type="term" value="F:transferase activity"/>
    <property type="evidence" value="ECO:0007669"/>
    <property type="project" value="UniProtKB-KW"/>
</dbReference>
<dbReference type="OrthoDB" id="977108at2"/>
<keyword evidence="2" id="KW-1185">Reference proteome</keyword>
<evidence type="ECO:0000313" key="1">
    <source>
        <dbReference type="EMBL" id="SKA26046.1"/>
    </source>
</evidence>
<proteinExistence type="predicted"/>
<dbReference type="InterPro" id="IPR027417">
    <property type="entry name" value="P-loop_NTPase"/>
</dbReference>
<accession>A0A1T4SD32</accession>
<gene>
    <name evidence="1" type="ORF">SAMN02745126_04594</name>
</gene>
<dbReference type="Gene3D" id="3.40.50.300">
    <property type="entry name" value="P-loop containing nucleotide triphosphate hydrolases"/>
    <property type="match status" value="1"/>
</dbReference>
<protein>
    <submittedName>
        <fullName evidence="1">Sulfotransferase family protein</fullName>
    </submittedName>
</protein>
<name>A0A1T4SD32_9HYPH</name>
<reference evidence="2" key="1">
    <citation type="submission" date="2017-02" db="EMBL/GenBank/DDBJ databases">
        <authorList>
            <person name="Varghese N."/>
            <person name="Submissions S."/>
        </authorList>
    </citation>
    <scope>NUCLEOTIDE SEQUENCE [LARGE SCALE GENOMIC DNA]</scope>
    <source>
        <strain evidence="2">ATCC 27094</strain>
    </source>
</reference>